<dbReference type="Gene3D" id="3.40.50.1460">
    <property type="match status" value="1"/>
</dbReference>
<comment type="caution">
    <text evidence="3">The sequence shown here is derived from an EMBL/GenBank/DDBJ whole genome shotgun (WGS) entry which is preliminary data.</text>
</comment>
<gene>
    <name evidence="3" type="ORF">QO011_001720</name>
</gene>
<sequence>MLLRPVLRLVALLVLLAAPSAALAERRVALVIGNSAYRNTVPLPNPRNDAADVARALKTVGFAVIEGYDLDKRGMDDAFRRFAHEAAGADAALFYYGGHGMQFQGSNYLMPVDAKLESEEDVTYEMARVDDVLADLQRASGIRILMLDACRDNPLAQQLQARIGPSRSLGLSRGLARIQETSGTVIAYATQPGAVAADGEGRNSPFASAFLKEVGTPGLEVGSLFRHVARDVHEATGGRQLPEVSLSILGDFYFAGGKGEGGAPVTPAAPTQVAVVAPPASVTLDAAAEAAVAACDKAAASSEDVDRPSGVPGVAFNRIDPLAAVAACRTAVAAAPGERRLLFQLARALDASGNSEEARANREKAAAAGSVSAMTDLALMLETGEGGPRDVGRAVALFDQAAAAGNVVAMRDVAIEFEKGVGRPRDAAQAALWYRKAADTGDPQAMGFLATLYLQGTGVPKDAGQAKVWLDKLLETEHTPTMLRVGYVLLGGTGAVKDFRTARRLFERAADLGDADGEVMLGNMAANGIGGPRDLGEARRRFEKAVALGSVNAKASLMPFLMVGAGGAARDPDKAAAYGLDALRGGSPVARSLLVDKWQGSLTPQMRLAVERHLAAAGLLKRRPDGSYGADTLTALQAWQQGKS</sequence>
<keyword evidence="1" id="KW-0732">Signal</keyword>
<organism evidence="3 4">
    <name type="scientific">Labrys wisconsinensis</name>
    <dbReference type="NCBI Taxonomy" id="425677"/>
    <lineage>
        <taxon>Bacteria</taxon>
        <taxon>Pseudomonadati</taxon>
        <taxon>Pseudomonadota</taxon>
        <taxon>Alphaproteobacteria</taxon>
        <taxon>Hyphomicrobiales</taxon>
        <taxon>Xanthobacteraceae</taxon>
        <taxon>Labrys</taxon>
    </lineage>
</organism>
<feature type="signal peptide" evidence="1">
    <location>
        <begin position="1"/>
        <end position="24"/>
    </location>
</feature>
<dbReference type="SUPFAM" id="SSF52129">
    <property type="entry name" value="Caspase-like"/>
    <property type="match status" value="1"/>
</dbReference>
<feature type="chain" id="PRO_5045173745" evidence="1">
    <location>
        <begin position="25"/>
        <end position="644"/>
    </location>
</feature>
<dbReference type="Pfam" id="PF08238">
    <property type="entry name" value="Sel1"/>
    <property type="match status" value="5"/>
</dbReference>
<feature type="domain" description="Caspase family p20" evidence="2">
    <location>
        <begin position="25"/>
        <end position="154"/>
    </location>
</feature>
<dbReference type="InterPro" id="IPR052039">
    <property type="entry name" value="Caspase-related_regulators"/>
</dbReference>
<proteinExistence type="predicted"/>
<evidence type="ECO:0000313" key="4">
    <source>
        <dbReference type="Proteomes" id="UP001242480"/>
    </source>
</evidence>
<evidence type="ECO:0000259" key="2">
    <source>
        <dbReference type="PROSITE" id="PS50208"/>
    </source>
</evidence>
<dbReference type="InterPro" id="IPR029030">
    <property type="entry name" value="Caspase-like_dom_sf"/>
</dbReference>
<dbReference type="InterPro" id="IPR011990">
    <property type="entry name" value="TPR-like_helical_dom_sf"/>
</dbReference>
<name>A0ABU0J509_9HYPH</name>
<dbReference type="PANTHER" id="PTHR22576">
    <property type="entry name" value="MUCOSA ASSOCIATED LYMPHOID TISSUE LYMPHOMA TRANSLOCATION PROTEIN 1/PARACASPASE"/>
    <property type="match status" value="1"/>
</dbReference>
<dbReference type="SMART" id="SM00671">
    <property type="entry name" value="SEL1"/>
    <property type="match status" value="5"/>
</dbReference>
<accession>A0ABU0J509</accession>
<keyword evidence="4" id="KW-1185">Reference proteome</keyword>
<dbReference type="RefSeq" id="WP_307270309.1">
    <property type="nucleotide sequence ID" value="NZ_JAUSVX010000002.1"/>
</dbReference>
<dbReference type="InterPro" id="IPR006597">
    <property type="entry name" value="Sel1-like"/>
</dbReference>
<dbReference type="PANTHER" id="PTHR22576:SF37">
    <property type="entry name" value="MUCOSA-ASSOCIATED LYMPHOID TISSUE LYMPHOMA TRANSLOCATION PROTEIN 1"/>
    <property type="match status" value="1"/>
</dbReference>
<dbReference type="EMBL" id="JAUSVX010000002">
    <property type="protein sequence ID" value="MDQ0468720.1"/>
    <property type="molecule type" value="Genomic_DNA"/>
</dbReference>
<dbReference type="SUPFAM" id="SSF81901">
    <property type="entry name" value="HCP-like"/>
    <property type="match status" value="1"/>
</dbReference>
<dbReference type="InterPro" id="IPR011600">
    <property type="entry name" value="Pept_C14_caspase"/>
</dbReference>
<evidence type="ECO:0000313" key="3">
    <source>
        <dbReference type="EMBL" id="MDQ0468720.1"/>
    </source>
</evidence>
<dbReference type="Proteomes" id="UP001242480">
    <property type="component" value="Unassembled WGS sequence"/>
</dbReference>
<reference evidence="3 4" key="1">
    <citation type="submission" date="2023-07" db="EMBL/GenBank/DDBJ databases">
        <title>Genomic Encyclopedia of Type Strains, Phase IV (KMG-IV): sequencing the most valuable type-strain genomes for metagenomic binning, comparative biology and taxonomic classification.</title>
        <authorList>
            <person name="Goeker M."/>
        </authorList>
    </citation>
    <scope>NUCLEOTIDE SEQUENCE [LARGE SCALE GENOMIC DNA]</scope>
    <source>
        <strain evidence="3 4">DSM 19619</strain>
    </source>
</reference>
<dbReference type="PROSITE" id="PS50208">
    <property type="entry name" value="CASPASE_P20"/>
    <property type="match status" value="1"/>
</dbReference>
<dbReference type="InterPro" id="IPR001309">
    <property type="entry name" value="Pept_C14_p20"/>
</dbReference>
<dbReference type="Gene3D" id="1.25.40.10">
    <property type="entry name" value="Tetratricopeptide repeat domain"/>
    <property type="match status" value="1"/>
</dbReference>
<dbReference type="Pfam" id="PF00656">
    <property type="entry name" value="Peptidase_C14"/>
    <property type="match status" value="1"/>
</dbReference>
<evidence type="ECO:0000256" key="1">
    <source>
        <dbReference type="SAM" id="SignalP"/>
    </source>
</evidence>
<protein>
    <submittedName>
        <fullName evidence="3">Caspase-like protein</fullName>
    </submittedName>
</protein>